<evidence type="ECO:0000313" key="2">
    <source>
        <dbReference type="EMBL" id="AEA12127.1"/>
    </source>
</evidence>
<name>F2L471_THEU7</name>
<dbReference type="KEGG" id="tuz:TUZN_0635"/>
<dbReference type="AlphaFoldDB" id="F2L471"/>
<keyword evidence="1" id="KW-0472">Membrane</keyword>
<accession>F2L471</accession>
<keyword evidence="1" id="KW-0812">Transmembrane</keyword>
<keyword evidence="1" id="KW-1133">Transmembrane helix</keyword>
<reference key="2">
    <citation type="submission" date="2011-03" db="EMBL/GenBank/DDBJ databases">
        <title>Complete genome sequence of the thermoacidophilic crenarchaeon Thermoproteus uzoniensis 768-20.</title>
        <authorList>
            <person name="Mardanov A.V."/>
            <person name="Gumerov V.M."/>
            <person name="Beletsky A.V."/>
            <person name="Prokofeva M.I."/>
            <person name="Bonch-Osmolovskaya E.A."/>
            <person name="Ravin N.V."/>
            <person name="Skryabin K.G."/>
        </authorList>
    </citation>
    <scope>NUCLEOTIDE SEQUENCE</scope>
    <source>
        <strain>768-20</strain>
    </source>
</reference>
<dbReference type="STRING" id="999630.TUZN_0635"/>
<keyword evidence="3" id="KW-1185">Reference proteome</keyword>
<dbReference type="GeneID" id="10360176"/>
<gene>
    <name evidence="2" type="ordered locus">TUZN_0635</name>
</gene>
<proteinExistence type="predicted"/>
<evidence type="ECO:0000256" key="1">
    <source>
        <dbReference type="SAM" id="Phobius"/>
    </source>
</evidence>
<feature type="transmembrane region" description="Helical" evidence="1">
    <location>
        <begin position="12"/>
        <end position="32"/>
    </location>
</feature>
<protein>
    <submittedName>
        <fullName evidence="2">Uncharacterized protein</fullName>
    </submittedName>
</protein>
<sequence>MRRLKGQAGGIDALIIIAVVVAVAAIIALAMMRMGQSASANTRAQVIATVGSRVMTVEVQVLNGRLNALYLQYWQQGGTPGQPVSGTCYYNGTNGFVESNSSSIQLYTGQSAVCYFSLNNLAYGTQYSYVIYGVDSSGRTIQLARGVFTAGAT</sequence>
<dbReference type="Proteomes" id="UP000008138">
    <property type="component" value="Chromosome"/>
</dbReference>
<dbReference type="eggNOG" id="arCOG05612">
    <property type="taxonomic scope" value="Archaea"/>
</dbReference>
<dbReference type="HOGENOM" id="CLU_1656947_0_0_2"/>
<dbReference type="RefSeq" id="WP_013679463.1">
    <property type="nucleotide sequence ID" value="NC_015315.1"/>
</dbReference>
<evidence type="ECO:0000313" key="3">
    <source>
        <dbReference type="Proteomes" id="UP000008138"/>
    </source>
</evidence>
<organism evidence="2 3">
    <name type="scientific">Thermoproteus uzoniensis (strain 768-20)</name>
    <dbReference type="NCBI Taxonomy" id="999630"/>
    <lineage>
        <taxon>Archaea</taxon>
        <taxon>Thermoproteota</taxon>
        <taxon>Thermoprotei</taxon>
        <taxon>Thermoproteales</taxon>
        <taxon>Thermoproteaceae</taxon>
        <taxon>Thermoproteus</taxon>
    </lineage>
</organism>
<reference evidence="2 3" key="1">
    <citation type="journal article" date="2011" name="J. Bacteriol.">
        <title>Complete genome sequence of the thermoacidophilic crenarchaeon Thermoproteus uzoniensis 768-20.</title>
        <authorList>
            <person name="Mardanov A.V."/>
            <person name="Gumerov V.M."/>
            <person name="Beletsky A.V."/>
            <person name="Prokofeva M.I."/>
            <person name="Bonch-Osmolovskaya E.A."/>
            <person name="Ravin N.V."/>
            <person name="Skryabin K.G."/>
        </authorList>
    </citation>
    <scope>NUCLEOTIDE SEQUENCE [LARGE SCALE GENOMIC DNA]</scope>
    <source>
        <strain evidence="2 3">768-20</strain>
    </source>
</reference>
<dbReference type="OrthoDB" id="28411at2157"/>
<dbReference type="EMBL" id="CP002590">
    <property type="protein sequence ID" value="AEA12127.1"/>
    <property type="molecule type" value="Genomic_DNA"/>
</dbReference>